<keyword evidence="5" id="KW-0862">Zinc</keyword>
<feature type="signal peptide" evidence="8">
    <location>
        <begin position="1"/>
        <end position="20"/>
    </location>
</feature>
<dbReference type="InterPro" id="IPR029062">
    <property type="entry name" value="Class_I_gatase-like"/>
</dbReference>
<dbReference type="Proteomes" id="UP001652504">
    <property type="component" value="Unassembled WGS sequence"/>
</dbReference>
<dbReference type="PANTHER" id="PTHR11705:SF143">
    <property type="entry name" value="SLL0236 PROTEIN"/>
    <property type="match status" value="1"/>
</dbReference>
<evidence type="ECO:0000256" key="1">
    <source>
        <dbReference type="ARBA" id="ARBA00001947"/>
    </source>
</evidence>
<dbReference type="SUPFAM" id="SSF53187">
    <property type="entry name" value="Zn-dependent exopeptidases"/>
    <property type="match status" value="1"/>
</dbReference>
<evidence type="ECO:0000256" key="6">
    <source>
        <dbReference type="ARBA" id="ARBA00023049"/>
    </source>
</evidence>
<proteinExistence type="inferred from homology"/>
<evidence type="ECO:0000256" key="2">
    <source>
        <dbReference type="ARBA" id="ARBA00005988"/>
    </source>
</evidence>
<keyword evidence="8" id="KW-0732">Signal</keyword>
<evidence type="ECO:0000313" key="11">
    <source>
        <dbReference type="Proteomes" id="UP001652504"/>
    </source>
</evidence>
<name>A0ABT3AB60_9ALTE</name>
<organism evidence="10 11">
    <name type="scientific">Fluctibacter corallii</name>
    <dbReference type="NCBI Taxonomy" id="2984329"/>
    <lineage>
        <taxon>Bacteria</taxon>
        <taxon>Pseudomonadati</taxon>
        <taxon>Pseudomonadota</taxon>
        <taxon>Gammaproteobacteria</taxon>
        <taxon>Alteromonadales</taxon>
        <taxon>Alteromonadaceae</taxon>
        <taxon>Fluctibacter</taxon>
    </lineage>
</organism>
<dbReference type="SMART" id="SM00631">
    <property type="entry name" value="Zn_pept"/>
    <property type="match status" value="1"/>
</dbReference>
<comment type="cofactor">
    <cofactor evidence="1">
        <name>Zn(2+)</name>
        <dbReference type="ChEBI" id="CHEBI:29105"/>
    </cofactor>
</comment>
<reference evidence="10 11" key="1">
    <citation type="submission" date="2022-10" db="EMBL/GenBank/DDBJ databases">
        <title>Aestuariibacter sp. AA17 isolated from Montipora capitata coral fragment.</title>
        <authorList>
            <person name="Emsley S.A."/>
            <person name="Pfannmuller K.M."/>
            <person name="Loughran R.M."/>
            <person name="Shlafstein M."/>
            <person name="Papke E."/>
            <person name="Saw J.H."/>
            <person name="Ushijima B."/>
            <person name="Videau P."/>
        </authorList>
    </citation>
    <scope>NUCLEOTIDE SEQUENCE [LARGE SCALE GENOMIC DNA]</scope>
    <source>
        <strain evidence="10 11">AA17</strain>
    </source>
</reference>
<evidence type="ECO:0000259" key="9">
    <source>
        <dbReference type="PROSITE" id="PS52035"/>
    </source>
</evidence>
<keyword evidence="3" id="KW-0645">Protease</keyword>
<dbReference type="PROSITE" id="PS52035">
    <property type="entry name" value="PEPTIDASE_M14"/>
    <property type="match status" value="1"/>
</dbReference>
<evidence type="ECO:0000256" key="7">
    <source>
        <dbReference type="PROSITE-ProRule" id="PRU01379"/>
    </source>
</evidence>
<dbReference type="Gene3D" id="3.40.630.10">
    <property type="entry name" value="Zn peptidases"/>
    <property type="match status" value="1"/>
</dbReference>
<dbReference type="EMBL" id="JAOWKX010000007">
    <property type="protein sequence ID" value="MCV2885830.1"/>
    <property type="molecule type" value="Genomic_DNA"/>
</dbReference>
<dbReference type="PANTHER" id="PTHR11705">
    <property type="entry name" value="PROTEASE FAMILY M14 CARBOXYPEPTIDASE A,B"/>
    <property type="match status" value="1"/>
</dbReference>
<gene>
    <name evidence="10" type="ORF">OE749_14120</name>
</gene>
<evidence type="ECO:0000256" key="4">
    <source>
        <dbReference type="ARBA" id="ARBA00022801"/>
    </source>
</evidence>
<evidence type="ECO:0000256" key="5">
    <source>
        <dbReference type="ARBA" id="ARBA00022833"/>
    </source>
</evidence>
<evidence type="ECO:0000256" key="3">
    <source>
        <dbReference type="ARBA" id="ARBA00022670"/>
    </source>
</evidence>
<comment type="caution">
    <text evidence="10">The sequence shown here is derived from an EMBL/GenBank/DDBJ whole genome shotgun (WGS) entry which is preliminary data.</text>
</comment>
<keyword evidence="6" id="KW-0482">Metalloprotease</keyword>
<evidence type="ECO:0000313" key="10">
    <source>
        <dbReference type="EMBL" id="MCV2885830.1"/>
    </source>
</evidence>
<keyword evidence="4" id="KW-0378">Hydrolase</keyword>
<dbReference type="RefSeq" id="WP_263713110.1">
    <property type="nucleotide sequence ID" value="NZ_JAOWKX010000007.1"/>
</dbReference>
<feature type="domain" description="Peptidase M14" evidence="9">
    <location>
        <begin position="51"/>
        <end position="347"/>
    </location>
</feature>
<comment type="caution">
    <text evidence="7">Lacks conserved residue(s) required for the propagation of feature annotation.</text>
</comment>
<dbReference type="InterPro" id="IPR000834">
    <property type="entry name" value="Peptidase_M14"/>
</dbReference>
<comment type="similarity">
    <text evidence="2 7">Belongs to the peptidase M14 family.</text>
</comment>
<feature type="chain" id="PRO_5045209195" evidence="8">
    <location>
        <begin position="21"/>
        <end position="852"/>
    </location>
</feature>
<evidence type="ECO:0000256" key="8">
    <source>
        <dbReference type="SAM" id="SignalP"/>
    </source>
</evidence>
<dbReference type="CDD" id="cd06238">
    <property type="entry name" value="M14-like"/>
    <property type="match status" value="1"/>
</dbReference>
<sequence>MRFMTLMACALVWVSGVALAKTDLDYLPSDVKYDASIPKPADILGAPVGEWHVRHDQLVTYMRTLAEKSDRVSLVETGRTHENRPLLLLAFTSSENQQNLDALREKHVAVVRSGKTPDASSPLVLWMGYSVHGDEASGSNAALLIAYYLAAAQGEKVNQLLKDNVVLLDPALNPDGLSRFAQWVNMHKGATLVSDREHREHVQAWPSGRTNHYWFDLNRDWLLLVHPESRARIKEFQRWRPHVLTDFHEMGADSTYFFQPGIASRKNPWTPEENVTLTNALGEYHAKALDAAKQLYFTQESFDDFYYGKGSTYPDAQGTIGILFEQGSARGHLHETINGDRSFPEAIQNQVTTTLSTFDGALANKDKLIAHQHTFNQETNNLIKDDELTGYMIRESHDKSKIKQLLDVLSKHEIEVKSLQKDVTLDNIKFAHDSSYFVPLDQPKYRLIKSIFSERKRFKDNTFYDVSNWNLALAYNLDFYPVDKKLWRNIPTETLNVAQSSKQEKVLESAYAYAFSWQDSQAPAMLQTLIKNGVNPRIAGQSFAAKTSQGEISFAQGSILIPRAVMQPDNLAAILNEASRQHGIKIWSLISGLTAQGIDLGSRFMLPLEMKRVLIVGGEQTSQYEVGEAWHYLDKIIGMPVSIVELSRLDSIDMRRYSHMIWVNGRYGDVDEELSKEIERWVKQGGVLIGQKAGAKLFAEKGWLKAEFAERSLLQDAFKTDDLQFGDREALHGKQRVAGAVFNTHLDISHPLAFGYTRDTLPVFRNHTHVMKQPAKPFLMVAQYTDTPLRAGYAADEVEDVIANSAAIVAHANGYGRVIAFADNPVFRGYWLGTRRLLSNAIYMAPFIDVDG</sequence>
<accession>A0ABT3AB60</accession>
<dbReference type="Pfam" id="PF00246">
    <property type="entry name" value="Peptidase_M14"/>
    <property type="match status" value="1"/>
</dbReference>
<protein>
    <submittedName>
        <fullName evidence="10">M14 family metallopeptidase</fullName>
    </submittedName>
</protein>
<keyword evidence="11" id="KW-1185">Reference proteome</keyword>
<dbReference type="SUPFAM" id="SSF52317">
    <property type="entry name" value="Class I glutamine amidotransferase-like"/>
    <property type="match status" value="1"/>
</dbReference>